<dbReference type="InterPro" id="IPR000582">
    <property type="entry name" value="Acyl-CoA-binding_protein"/>
</dbReference>
<dbReference type="SUPFAM" id="SSF52096">
    <property type="entry name" value="ClpP/crotonase"/>
    <property type="match status" value="1"/>
</dbReference>
<feature type="coiled-coil region" evidence="4">
    <location>
        <begin position="94"/>
        <end position="121"/>
    </location>
</feature>
<accession>A0A915PTQ8</accession>
<name>A0A915PTQ8_9BILA</name>
<dbReference type="SUPFAM" id="SSF47027">
    <property type="entry name" value="Acyl-CoA binding protein"/>
    <property type="match status" value="1"/>
</dbReference>
<dbReference type="PROSITE" id="PS51228">
    <property type="entry name" value="ACB_2"/>
    <property type="match status" value="1"/>
</dbReference>
<protein>
    <submittedName>
        <fullName evidence="8">ACB domain-containing protein</fullName>
    </submittedName>
</protein>
<dbReference type="Gene3D" id="1.10.12.10">
    <property type="entry name" value="Lyase 2-enoyl-coa Hydratase, Chain A, domain 2"/>
    <property type="match status" value="1"/>
</dbReference>
<evidence type="ECO:0000256" key="2">
    <source>
        <dbReference type="ARBA" id="ARBA00023140"/>
    </source>
</evidence>
<dbReference type="InterPro" id="IPR029045">
    <property type="entry name" value="ClpP/crotonase-like_dom_sf"/>
</dbReference>
<dbReference type="InterPro" id="IPR014352">
    <property type="entry name" value="FERM/acyl-CoA-bd_prot_sf"/>
</dbReference>
<dbReference type="Proteomes" id="UP000887581">
    <property type="component" value="Unplaced"/>
</dbReference>
<proteinExistence type="predicted"/>
<dbReference type="PANTHER" id="PTHR43684">
    <property type="match status" value="1"/>
</dbReference>
<keyword evidence="7" id="KW-1185">Reference proteome</keyword>
<feature type="region of interest" description="Disordered" evidence="5">
    <location>
        <begin position="426"/>
        <end position="455"/>
    </location>
</feature>
<dbReference type="AlphaFoldDB" id="A0A915PTQ8"/>
<dbReference type="InterPro" id="IPR001753">
    <property type="entry name" value="Enoyl-CoA_hydra/iso"/>
</dbReference>
<feature type="domain" description="ACB" evidence="6">
    <location>
        <begin position="674"/>
        <end position="758"/>
    </location>
</feature>
<dbReference type="WBParaSite" id="sdigi.contig427.g8239.t1">
    <property type="protein sequence ID" value="sdigi.contig427.g8239.t1"/>
    <property type="gene ID" value="sdigi.contig427.g8239"/>
</dbReference>
<dbReference type="Pfam" id="PF00378">
    <property type="entry name" value="ECH_1"/>
    <property type="match status" value="1"/>
</dbReference>
<dbReference type="InterPro" id="IPR006910">
    <property type="entry name" value="Rad21_Rec8_N"/>
</dbReference>
<dbReference type="Pfam" id="PF04825">
    <property type="entry name" value="Rad21_Rec8_N"/>
    <property type="match status" value="1"/>
</dbReference>
<dbReference type="GO" id="GO:0005777">
    <property type="term" value="C:peroxisome"/>
    <property type="evidence" value="ECO:0007669"/>
    <property type="project" value="UniProtKB-SubCell"/>
</dbReference>
<dbReference type="PANTHER" id="PTHR43684:SF1">
    <property type="entry name" value="ENOYL-COA DELTA ISOMERASE 2"/>
    <property type="match status" value="1"/>
</dbReference>
<dbReference type="Pfam" id="PF00887">
    <property type="entry name" value="ACBP"/>
    <property type="match status" value="1"/>
</dbReference>
<feature type="compositionally biased region" description="Polar residues" evidence="5">
    <location>
        <begin position="432"/>
        <end position="452"/>
    </location>
</feature>
<evidence type="ECO:0000256" key="3">
    <source>
        <dbReference type="ARBA" id="ARBA00023235"/>
    </source>
</evidence>
<evidence type="ECO:0000256" key="1">
    <source>
        <dbReference type="ARBA" id="ARBA00004275"/>
    </source>
</evidence>
<evidence type="ECO:0000256" key="5">
    <source>
        <dbReference type="SAM" id="MobiDB-lite"/>
    </source>
</evidence>
<evidence type="ECO:0000256" key="4">
    <source>
        <dbReference type="SAM" id="Coils"/>
    </source>
</evidence>
<dbReference type="Gene3D" id="3.90.226.10">
    <property type="entry name" value="2-enoyl-CoA Hydratase, Chain A, domain 1"/>
    <property type="match status" value="1"/>
</dbReference>
<comment type="subcellular location">
    <subcellularLocation>
        <location evidence="1">Peroxisome</location>
    </subcellularLocation>
</comment>
<evidence type="ECO:0000313" key="8">
    <source>
        <dbReference type="WBParaSite" id="sdigi.contig427.g8239.t1"/>
    </source>
</evidence>
<reference evidence="8" key="1">
    <citation type="submission" date="2022-11" db="UniProtKB">
        <authorList>
            <consortium name="WormBaseParasite"/>
        </authorList>
    </citation>
    <scope>IDENTIFICATION</scope>
</reference>
<dbReference type="GO" id="GO:0004165">
    <property type="term" value="F:delta(3)-delta(2)-enoyl-CoA isomerase activity"/>
    <property type="evidence" value="ECO:0007669"/>
    <property type="project" value="UniProtKB-ARBA"/>
</dbReference>
<dbReference type="CDD" id="cd06558">
    <property type="entry name" value="crotonase-like"/>
    <property type="match status" value="1"/>
</dbReference>
<dbReference type="InterPro" id="IPR051053">
    <property type="entry name" value="ECH/Chromodomain_protein"/>
</dbReference>
<keyword evidence="3" id="KW-0413">Isomerase</keyword>
<dbReference type="InterPro" id="IPR035984">
    <property type="entry name" value="Acyl-CoA-binding_sf"/>
</dbReference>
<evidence type="ECO:0000313" key="7">
    <source>
        <dbReference type="Proteomes" id="UP000887581"/>
    </source>
</evidence>
<keyword evidence="2" id="KW-0576">Peroxisome</keyword>
<dbReference type="Gene3D" id="1.20.80.10">
    <property type="match status" value="1"/>
</dbReference>
<dbReference type="InterPro" id="IPR014748">
    <property type="entry name" value="Enoyl-CoA_hydra_C"/>
</dbReference>
<dbReference type="FunFam" id="3.90.226.10:FF:000084">
    <property type="entry name" value="Enoyl-CoA delta isomerase 2, mitochondrial"/>
    <property type="match status" value="1"/>
</dbReference>
<dbReference type="CDD" id="cd21747">
    <property type="entry name" value="Rad21_Rec8_M"/>
    <property type="match status" value="1"/>
</dbReference>
<dbReference type="PRINTS" id="PR00689">
    <property type="entry name" value="ACOABINDINGP"/>
</dbReference>
<dbReference type="GO" id="GO:0000062">
    <property type="term" value="F:fatty-acyl-CoA binding"/>
    <property type="evidence" value="ECO:0007669"/>
    <property type="project" value="InterPro"/>
</dbReference>
<sequence>MFFIPPLLLKRSEPLAVIWRIVFDEKWKPSRKIILEVNVQKACELLLEKIPNGKPGEIKFSLYLLAQLSYGITLIVQKRGDILCRDMEAFIPVIRRYQEEEEEEKEEKEEKESTIKSRKDRKKRIARRSDVIFLDSSFETLENEHLKVVLDYSAITLHEDMPVPEVDILFKDDFGPLTAAEARQMEALLKEDFECVFESKSSSTLESKEWIVTTVPQALTDNKDVNKTIYHEDTCEMMEVTDESELRKERQYDLGSDEAFLEREIQRPSCLSALELSEVHDSQIPTPKKKRRKQGTVIDEDQLQAQIDNSADLLHKRDEMIPQLSRHGMIKVQDLFDVRPITLREFAKNPLPNLDAWIAAPEYEEPPLQFEQAMQLEPMQPPPPKRMLHHASVERKASTESIPHELVKTETHDLEQQISTPVMEDIERGRRNTTSTAPSGGTYTADPSSQLRSDGGMLNTFDENRRYNEKMKISVAAIYESTAGTVLLREDLDDSLILSAEKARVTDLFSNSMIESELRRTRLESSIENVLIDEENPEYELRRGGCQEQNEKSFQKISVMENWFQLKADQLESTVETGSSSVPVYYQTQGANDLFGLITEFCNLHKVSTLSFSELVRGRSVVFVAKAFTNLLGTFFNFMNIKIVGETKGQSPARRKLCRNYYQPAISLLLFKLWKAEFEQAVEDVKKLSEKQDLVTKLKLYGLYKQATIGDVEGERPSFLSPSQAKYDAWEQFKGKSTDEARKMYIDFVNKLSAPESEVSSTKFPSSLKSVRGLDIVVEDKVFWIKLNRPNKYNALTWEMYDGITNALNYANEIDTTVTVLAGSGEYFCSGNDLSNFTGVNDSADIPRMASRAGEVLNAYIASYINHKKAMVALVNGPAIGIAVTVLPLFDLVIASDKATFSTPFTMLGQSPEGCSSYTFPMLMGHSKASEILVFDRKLTAQEAYERNLVCRVVPSLSFREEAEAYVRKISQLPPESLCYNKELLRKIHRKALLAQNQQEISLLVQRWQSSECLDAIKRFMARKK</sequence>
<organism evidence="7 8">
    <name type="scientific">Setaria digitata</name>
    <dbReference type="NCBI Taxonomy" id="48799"/>
    <lineage>
        <taxon>Eukaryota</taxon>
        <taxon>Metazoa</taxon>
        <taxon>Ecdysozoa</taxon>
        <taxon>Nematoda</taxon>
        <taxon>Chromadorea</taxon>
        <taxon>Rhabditida</taxon>
        <taxon>Spirurina</taxon>
        <taxon>Spiruromorpha</taxon>
        <taxon>Filarioidea</taxon>
        <taxon>Setariidae</taxon>
        <taxon>Setaria</taxon>
    </lineage>
</organism>
<keyword evidence="4" id="KW-0175">Coiled coil</keyword>
<evidence type="ECO:0000259" key="6">
    <source>
        <dbReference type="PROSITE" id="PS51228"/>
    </source>
</evidence>